<dbReference type="Proteomes" id="UP000799429">
    <property type="component" value="Unassembled WGS sequence"/>
</dbReference>
<accession>A0A9P4SJM2</accession>
<comment type="subcellular location">
    <subcellularLocation>
        <location evidence="1">Membrane</location>
        <topology evidence="1">Multi-pass membrane protein</topology>
    </subcellularLocation>
</comment>
<feature type="transmembrane region" description="Helical" evidence="5">
    <location>
        <begin position="144"/>
        <end position="166"/>
    </location>
</feature>
<feature type="transmembrane region" description="Helical" evidence="5">
    <location>
        <begin position="178"/>
        <end position="197"/>
    </location>
</feature>
<keyword evidence="2 5" id="KW-0812">Transmembrane</keyword>
<evidence type="ECO:0000256" key="3">
    <source>
        <dbReference type="ARBA" id="ARBA00022989"/>
    </source>
</evidence>
<dbReference type="OrthoDB" id="407617at2759"/>
<evidence type="ECO:0000256" key="2">
    <source>
        <dbReference type="ARBA" id="ARBA00022692"/>
    </source>
</evidence>
<reference evidence="6" key="1">
    <citation type="journal article" date="2020" name="Stud. Mycol.">
        <title>101 Dothideomycetes genomes: a test case for predicting lifestyles and emergence of pathogens.</title>
        <authorList>
            <person name="Haridas S."/>
            <person name="Albert R."/>
            <person name="Binder M."/>
            <person name="Bloem J."/>
            <person name="Labutti K."/>
            <person name="Salamov A."/>
            <person name="Andreopoulos B."/>
            <person name="Baker S."/>
            <person name="Barry K."/>
            <person name="Bills G."/>
            <person name="Bluhm B."/>
            <person name="Cannon C."/>
            <person name="Castanera R."/>
            <person name="Culley D."/>
            <person name="Daum C."/>
            <person name="Ezra D."/>
            <person name="Gonzalez J."/>
            <person name="Henrissat B."/>
            <person name="Kuo A."/>
            <person name="Liang C."/>
            <person name="Lipzen A."/>
            <person name="Lutzoni F."/>
            <person name="Magnuson J."/>
            <person name="Mondo S."/>
            <person name="Nolan M."/>
            <person name="Ohm R."/>
            <person name="Pangilinan J."/>
            <person name="Park H.-J."/>
            <person name="Ramirez L."/>
            <person name="Alfaro M."/>
            <person name="Sun H."/>
            <person name="Tritt A."/>
            <person name="Yoshinaga Y."/>
            <person name="Zwiers L.-H."/>
            <person name="Turgeon B."/>
            <person name="Goodwin S."/>
            <person name="Spatafora J."/>
            <person name="Crous P."/>
            <person name="Grigoriev I."/>
        </authorList>
    </citation>
    <scope>NUCLEOTIDE SEQUENCE</scope>
    <source>
        <strain evidence="6">CBS 101060</strain>
    </source>
</reference>
<evidence type="ECO:0000256" key="5">
    <source>
        <dbReference type="SAM" id="Phobius"/>
    </source>
</evidence>
<keyword evidence="4 5" id="KW-0472">Membrane</keyword>
<dbReference type="EMBL" id="MU006089">
    <property type="protein sequence ID" value="KAF2843722.1"/>
    <property type="molecule type" value="Genomic_DNA"/>
</dbReference>
<organism evidence="6 7">
    <name type="scientific">Patellaria atrata CBS 101060</name>
    <dbReference type="NCBI Taxonomy" id="1346257"/>
    <lineage>
        <taxon>Eukaryota</taxon>
        <taxon>Fungi</taxon>
        <taxon>Dikarya</taxon>
        <taxon>Ascomycota</taxon>
        <taxon>Pezizomycotina</taxon>
        <taxon>Dothideomycetes</taxon>
        <taxon>Dothideomycetes incertae sedis</taxon>
        <taxon>Patellariales</taxon>
        <taxon>Patellariaceae</taxon>
        <taxon>Patellaria</taxon>
    </lineage>
</organism>
<sequence>MAPQENIPLSANILGYVDLLMLPSLLLIISAVCWCVQIIPQIWYNWHRKDTEGLPGMMLFLWAAGTVPLGAYAVVQNFNIPIQIQPQVFGALTMICWAQTLIYHNRWRVWTASLFVTAVAILFAGAEAILILTLRGPYSRGISWPVTMVGIISAVVLAAGLIPPYFELWKRSGRVIGINFVFLTIDFAGGFFSLMALVAQQTFDYLGGVQYIICLILEIGIFGSHWIWLYRTRTIRKEAKSVSKSYDEYVGEKEGKVKNESLDVDLEKGMTEKRLSIETKSTSSV</sequence>
<comment type="caution">
    <text evidence="6">The sequence shown here is derived from an EMBL/GenBank/DDBJ whole genome shotgun (WGS) entry which is preliminary data.</text>
</comment>
<dbReference type="InterPro" id="IPR006603">
    <property type="entry name" value="PQ-loop_rpt"/>
</dbReference>
<proteinExistence type="predicted"/>
<feature type="transmembrane region" description="Helical" evidence="5">
    <location>
        <begin position="110"/>
        <end position="132"/>
    </location>
</feature>
<dbReference type="PANTHER" id="PTHR16201">
    <property type="entry name" value="SEVEN TRANSMEMBRANE PROTEIN 1-RELATED"/>
    <property type="match status" value="1"/>
</dbReference>
<protein>
    <submittedName>
        <fullName evidence="6">PQ loop repeat protein</fullName>
    </submittedName>
</protein>
<name>A0A9P4SJM2_9PEZI</name>
<dbReference type="Gene3D" id="1.20.1280.290">
    <property type="match status" value="1"/>
</dbReference>
<dbReference type="PANTHER" id="PTHR16201:SF37">
    <property type="entry name" value="PQ-LOOP REPEAT-CONTAINING PROTEIN"/>
    <property type="match status" value="1"/>
</dbReference>
<keyword evidence="7" id="KW-1185">Reference proteome</keyword>
<dbReference type="InterPro" id="IPR051415">
    <property type="entry name" value="LAAT-1"/>
</dbReference>
<dbReference type="SMART" id="SM00679">
    <property type="entry name" value="CTNS"/>
    <property type="match status" value="2"/>
</dbReference>
<feature type="transmembrane region" description="Helical" evidence="5">
    <location>
        <begin position="20"/>
        <end position="44"/>
    </location>
</feature>
<dbReference type="AlphaFoldDB" id="A0A9P4SJM2"/>
<dbReference type="Pfam" id="PF04193">
    <property type="entry name" value="PQ-loop"/>
    <property type="match status" value="1"/>
</dbReference>
<evidence type="ECO:0000313" key="7">
    <source>
        <dbReference type="Proteomes" id="UP000799429"/>
    </source>
</evidence>
<evidence type="ECO:0000256" key="1">
    <source>
        <dbReference type="ARBA" id="ARBA00004141"/>
    </source>
</evidence>
<gene>
    <name evidence="6" type="ORF">M501DRAFT_1013058</name>
</gene>
<feature type="transmembrane region" description="Helical" evidence="5">
    <location>
        <begin position="209"/>
        <end position="230"/>
    </location>
</feature>
<dbReference type="GO" id="GO:0016020">
    <property type="term" value="C:membrane"/>
    <property type="evidence" value="ECO:0007669"/>
    <property type="project" value="UniProtKB-SubCell"/>
</dbReference>
<evidence type="ECO:0000256" key="4">
    <source>
        <dbReference type="ARBA" id="ARBA00023136"/>
    </source>
</evidence>
<evidence type="ECO:0000313" key="6">
    <source>
        <dbReference type="EMBL" id="KAF2843722.1"/>
    </source>
</evidence>
<feature type="transmembrane region" description="Helical" evidence="5">
    <location>
        <begin position="56"/>
        <end position="75"/>
    </location>
</feature>
<keyword evidence="3 5" id="KW-1133">Transmembrane helix</keyword>